<dbReference type="PATRIC" id="fig|1335048.3.peg.3892"/>
<proteinExistence type="inferred from homology"/>
<dbReference type="InterPro" id="IPR035906">
    <property type="entry name" value="MetI-like_sf"/>
</dbReference>
<dbReference type="STRING" id="1335048.AKL17_3753"/>
<feature type="domain" description="ABC transmembrane type-1" evidence="8">
    <location>
        <begin position="93"/>
        <end position="290"/>
    </location>
</feature>
<feature type="transmembrane region" description="Helical" evidence="7">
    <location>
        <begin position="271"/>
        <end position="297"/>
    </location>
</feature>
<gene>
    <name evidence="9" type="ORF">AKL17_3753</name>
</gene>
<evidence type="ECO:0000256" key="6">
    <source>
        <dbReference type="ARBA" id="ARBA00023136"/>
    </source>
</evidence>
<keyword evidence="4 7" id="KW-0812">Transmembrane</keyword>
<feature type="transmembrane region" description="Helical" evidence="7">
    <location>
        <begin position="12"/>
        <end position="30"/>
    </location>
</feature>
<dbReference type="CDD" id="cd06261">
    <property type="entry name" value="TM_PBP2"/>
    <property type="match status" value="1"/>
</dbReference>
<dbReference type="InterPro" id="IPR000515">
    <property type="entry name" value="MetI-like"/>
</dbReference>
<evidence type="ECO:0000256" key="1">
    <source>
        <dbReference type="ARBA" id="ARBA00004651"/>
    </source>
</evidence>
<evidence type="ECO:0000313" key="9">
    <source>
        <dbReference type="EMBL" id="AMY70976.1"/>
    </source>
</evidence>
<evidence type="ECO:0000256" key="2">
    <source>
        <dbReference type="ARBA" id="ARBA00022448"/>
    </source>
</evidence>
<dbReference type="PROSITE" id="PS50928">
    <property type="entry name" value="ABC_TM1"/>
    <property type="match status" value="1"/>
</dbReference>
<dbReference type="AlphaFoldDB" id="A0A159Z6K9"/>
<accession>A0A159Z6K9</accession>
<reference evidence="9 10" key="1">
    <citation type="submission" date="2015-09" db="EMBL/GenBank/DDBJ databases">
        <title>Complete genome sequence of Defluviimonas alba cai42t isolated from an oilfield in Xinjiang.</title>
        <authorList>
            <person name="Geng S."/>
            <person name="Pan X."/>
            <person name="Wu X."/>
        </authorList>
    </citation>
    <scope>NUCLEOTIDE SEQUENCE [LARGE SCALE GENOMIC DNA]</scope>
    <source>
        <strain evidence="10">cai42</strain>
    </source>
</reference>
<comment type="similarity">
    <text evidence="7">Belongs to the binding-protein-dependent transport system permease family.</text>
</comment>
<evidence type="ECO:0000256" key="5">
    <source>
        <dbReference type="ARBA" id="ARBA00022989"/>
    </source>
</evidence>
<feature type="transmembrane region" description="Helical" evidence="7">
    <location>
        <begin position="97"/>
        <end position="118"/>
    </location>
</feature>
<dbReference type="GO" id="GO:0071916">
    <property type="term" value="F:dipeptide transmembrane transporter activity"/>
    <property type="evidence" value="ECO:0007669"/>
    <property type="project" value="TreeGrafter"/>
</dbReference>
<dbReference type="PANTHER" id="PTHR43163:SF6">
    <property type="entry name" value="DIPEPTIDE TRANSPORT SYSTEM PERMEASE PROTEIN DPPB-RELATED"/>
    <property type="match status" value="1"/>
</dbReference>
<evidence type="ECO:0000259" key="8">
    <source>
        <dbReference type="PROSITE" id="PS50928"/>
    </source>
</evidence>
<evidence type="ECO:0000313" key="10">
    <source>
        <dbReference type="Proteomes" id="UP000076128"/>
    </source>
</evidence>
<dbReference type="Proteomes" id="UP000076128">
    <property type="component" value="Chromosome"/>
</dbReference>
<keyword evidence="10" id="KW-1185">Reference proteome</keyword>
<sequence>MRFTAVKLLRSAVTMWLVITFVFVVLRISGDPTDILLPDDVAQEVREFYRVKWGLDQSLWQQYLAYWKALASGDFGISLRSGLPAWDMVMERAPKTLLLGACGLAMALFIGIPLGVIAAQYQGSALDRGVMSFAVFGFSMPNFFLGIILILVFSLHLRWLPSSGSGTLAHLVMPAFTLGTAFAAQIARFTRSAMIDVSSRAYMRTARSKGAGPLRRVVSHAFPNAVVPIITIIGLKVGELIGGAVVVETVFAWPGLGRLVTIAVANRDLALVQAILILIAATMILTNLIVDLMYGWLDPRVRDARSAGGRAAEARA</sequence>
<dbReference type="Gene3D" id="1.10.3720.10">
    <property type="entry name" value="MetI-like"/>
    <property type="match status" value="1"/>
</dbReference>
<comment type="subcellular location">
    <subcellularLocation>
        <location evidence="1 7">Cell membrane</location>
        <topology evidence="1 7">Multi-pass membrane protein</topology>
    </subcellularLocation>
</comment>
<keyword evidence="3" id="KW-1003">Cell membrane</keyword>
<feature type="transmembrane region" description="Helical" evidence="7">
    <location>
        <begin position="225"/>
        <end position="251"/>
    </location>
</feature>
<organism evidence="9 10">
    <name type="scientific">Frigidibacter mobilis</name>
    <dbReference type="NCBI Taxonomy" id="1335048"/>
    <lineage>
        <taxon>Bacteria</taxon>
        <taxon>Pseudomonadati</taxon>
        <taxon>Pseudomonadota</taxon>
        <taxon>Alphaproteobacteria</taxon>
        <taxon>Rhodobacterales</taxon>
        <taxon>Paracoccaceae</taxon>
        <taxon>Frigidibacter</taxon>
    </lineage>
</organism>
<dbReference type="Pfam" id="PF00528">
    <property type="entry name" value="BPD_transp_1"/>
    <property type="match status" value="1"/>
</dbReference>
<keyword evidence="2 7" id="KW-0813">Transport</keyword>
<keyword evidence="6 7" id="KW-0472">Membrane</keyword>
<evidence type="ECO:0000256" key="3">
    <source>
        <dbReference type="ARBA" id="ARBA00022475"/>
    </source>
</evidence>
<dbReference type="SUPFAM" id="SSF161098">
    <property type="entry name" value="MetI-like"/>
    <property type="match status" value="1"/>
</dbReference>
<dbReference type="RefSeq" id="WP_066815740.1">
    <property type="nucleotide sequence ID" value="NZ_CP012661.1"/>
</dbReference>
<keyword evidence="5 7" id="KW-1133">Transmembrane helix</keyword>
<name>A0A159Z6K9_9RHOB</name>
<feature type="transmembrane region" description="Helical" evidence="7">
    <location>
        <begin position="130"/>
        <end position="155"/>
    </location>
</feature>
<feature type="transmembrane region" description="Helical" evidence="7">
    <location>
        <begin position="167"/>
        <end position="187"/>
    </location>
</feature>
<evidence type="ECO:0000256" key="4">
    <source>
        <dbReference type="ARBA" id="ARBA00022692"/>
    </source>
</evidence>
<dbReference type="OrthoDB" id="9807402at2"/>
<protein>
    <submittedName>
        <fullName evidence="9">ABC transporter permease protein</fullName>
    </submittedName>
</protein>
<dbReference type="PANTHER" id="PTHR43163">
    <property type="entry name" value="DIPEPTIDE TRANSPORT SYSTEM PERMEASE PROTEIN DPPB-RELATED"/>
    <property type="match status" value="1"/>
</dbReference>
<evidence type="ECO:0000256" key="7">
    <source>
        <dbReference type="RuleBase" id="RU363032"/>
    </source>
</evidence>
<dbReference type="KEGG" id="daa:AKL17_3753"/>
<dbReference type="EMBL" id="CP012661">
    <property type="protein sequence ID" value="AMY70976.1"/>
    <property type="molecule type" value="Genomic_DNA"/>
</dbReference>
<dbReference type="GO" id="GO:0005886">
    <property type="term" value="C:plasma membrane"/>
    <property type="evidence" value="ECO:0007669"/>
    <property type="project" value="UniProtKB-SubCell"/>
</dbReference>